<organism evidence="2 3">
    <name type="scientific">Occallatibacter riparius</name>
    <dbReference type="NCBI Taxonomy" id="1002689"/>
    <lineage>
        <taxon>Bacteria</taxon>
        <taxon>Pseudomonadati</taxon>
        <taxon>Acidobacteriota</taxon>
        <taxon>Terriglobia</taxon>
        <taxon>Terriglobales</taxon>
        <taxon>Acidobacteriaceae</taxon>
        <taxon>Occallatibacter</taxon>
    </lineage>
</organism>
<sequence>MGWRRLAANEGVRPDAGLHGTMVAVMVSVAVHVVSVMVVRSGKGGRRNQHQHEGCEDNLLHGLRVASV</sequence>
<proteinExistence type="predicted"/>
<dbReference type="KEGG" id="orp:MOP44_27725"/>
<keyword evidence="1" id="KW-0472">Membrane</keyword>
<dbReference type="RefSeq" id="WP_260793827.1">
    <property type="nucleotide sequence ID" value="NZ_CP093313.1"/>
</dbReference>
<protein>
    <submittedName>
        <fullName evidence="2">Uncharacterized protein</fullName>
    </submittedName>
</protein>
<keyword evidence="1" id="KW-0812">Transmembrane</keyword>
<name>A0A9J7BNL7_9BACT</name>
<evidence type="ECO:0000313" key="3">
    <source>
        <dbReference type="Proteomes" id="UP001059380"/>
    </source>
</evidence>
<dbReference type="AlphaFoldDB" id="A0A9J7BNL7"/>
<dbReference type="EMBL" id="CP093313">
    <property type="protein sequence ID" value="UWZ84323.1"/>
    <property type="molecule type" value="Genomic_DNA"/>
</dbReference>
<keyword evidence="3" id="KW-1185">Reference proteome</keyword>
<gene>
    <name evidence="2" type="ORF">MOP44_27725</name>
</gene>
<reference evidence="2" key="1">
    <citation type="submission" date="2021-04" db="EMBL/GenBank/DDBJ databases">
        <title>Phylogenetic analysis of Acidobacteriaceae.</title>
        <authorList>
            <person name="Qiu L."/>
            <person name="Zhang Q."/>
        </authorList>
    </citation>
    <scope>NUCLEOTIDE SEQUENCE</scope>
    <source>
        <strain evidence="2">DSM 25168</strain>
    </source>
</reference>
<accession>A0A9J7BNL7</accession>
<evidence type="ECO:0000256" key="1">
    <source>
        <dbReference type="SAM" id="Phobius"/>
    </source>
</evidence>
<keyword evidence="1" id="KW-1133">Transmembrane helix</keyword>
<feature type="transmembrane region" description="Helical" evidence="1">
    <location>
        <begin position="20"/>
        <end position="39"/>
    </location>
</feature>
<dbReference type="Proteomes" id="UP001059380">
    <property type="component" value="Chromosome"/>
</dbReference>
<evidence type="ECO:0000313" key="2">
    <source>
        <dbReference type="EMBL" id="UWZ84323.1"/>
    </source>
</evidence>